<dbReference type="PANTHER" id="PTHR33219:SF14">
    <property type="entry name" value="PROTEIN COFACTOR ASSEMBLY OF COMPLEX C SUBUNIT B CCB3, CHLOROPLASTIC-RELATED"/>
    <property type="match status" value="1"/>
</dbReference>
<dbReference type="Pfam" id="PF02325">
    <property type="entry name" value="CCB3_YggT"/>
    <property type="match status" value="1"/>
</dbReference>
<feature type="transmembrane region" description="Helical" evidence="2">
    <location>
        <begin position="15"/>
        <end position="34"/>
    </location>
</feature>
<evidence type="ECO:0000256" key="1">
    <source>
        <dbReference type="ARBA" id="ARBA00010894"/>
    </source>
</evidence>
<keyword evidence="2" id="KW-0812">Transmembrane</keyword>
<dbReference type="AlphaFoldDB" id="A0A1H0BFD7"/>
<name>A0A1H0BFD7_9BACL</name>
<organism evidence="3 4">
    <name type="scientific">Fictibacillus solisalsi</name>
    <dbReference type="NCBI Taxonomy" id="459525"/>
    <lineage>
        <taxon>Bacteria</taxon>
        <taxon>Bacillati</taxon>
        <taxon>Bacillota</taxon>
        <taxon>Bacilli</taxon>
        <taxon>Bacillales</taxon>
        <taxon>Fictibacillaceae</taxon>
        <taxon>Fictibacillus</taxon>
    </lineage>
</organism>
<dbReference type="EMBL" id="FNHW01000004">
    <property type="protein sequence ID" value="SDN44103.1"/>
    <property type="molecule type" value="Genomic_DNA"/>
</dbReference>
<dbReference type="PANTHER" id="PTHR33219">
    <property type="entry name" value="YLMG HOMOLOG PROTEIN 2, CHLOROPLASTIC"/>
    <property type="match status" value="1"/>
</dbReference>
<dbReference type="RefSeq" id="WP_425284730.1">
    <property type="nucleotide sequence ID" value="NZ_FNHW01000004.1"/>
</dbReference>
<gene>
    <name evidence="3" type="ORF">SAMN04488137_4502</name>
</gene>
<sequence length="92" mass="10404">MGSIILQAGQYIYDIYYWLMIIFIIGSWFPQFHATTMGMWIGKLVEPYFGLFRRFIPPLGVIDISVLIALIAYRFLGGFALAGLGQVVGMFS</sequence>
<evidence type="ECO:0000256" key="2">
    <source>
        <dbReference type="SAM" id="Phobius"/>
    </source>
</evidence>
<evidence type="ECO:0000313" key="4">
    <source>
        <dbReference type="Proteomes" id="UP000199544"/>
    </source>
</evidence>
<dbReference type="STRING" id="459525.SAMN04488137_4502"/>
<evidence type="ECO:0000313" key="3">
    <source>
        <dbReference type="EMBL" id="SDN44103.1"/>
    </source>
</evidence>
<accession>A0A1H0BFD7</accession>
<proteinExistence type="inferred from homology"/>
<dbReference type="GO" id="GO:0016020">
    <property type="term" value="C:membrane"/>
    <property type="evidence" value="ECO:0007669"/>
    <property type="project" value="InterPro"/>
</dbReference>
<keyword evidence="2" id="KW-1133">Transmembrane helix</keyword>
<keyword evidence="4" id="KW-1185">Reference proteome</keyword>
<feature type="transmembrane region" description="Helical" evidence="2">
    <location>
        <begin position="55"/>
        <end position="76"/>
    </location>
</feature>
<dbReference type="InterPro" id="IPR003425">
    <property type="entry name" value="CCB3/YggT"/>
</dbReference>
<reference evidence="4" key="1">
    <citation type="submission" date="2016-10" db="EMBL/GenBank/DDBJ databases">
        <authorList>
            <person name="Varghese N."/>
            <person name="Submissions S."/>
        </authorList>
    </citation>
    <scope>NUCLEOTIDE SEQUENCE [LARGE SCALE GENOMIC DNA]</scope>
    <source>
        <strain evidence="4">CGMCC 1.6854</strain>
    </source>
</reference>
<protein>
    <submittedName>
        <fullName evidence="3">YggT family protein</fullName>
    </submittedName>
</protein>
<dbReference type="Proteomes" id="UP000199544">
    <property type="component" value="Unassembled WGS sequence"/>
</dbReference>
<comment type="similarity">
    <text evidence="1">Belongs to the YggT family.</text>
</comment>
<keyword evidence="2" id="KW-0472">Membrane</keyword>